<evidence type="ECO:0000313" key="2">
    <source>
        <dbReference type="Proteomes" id="UP000634136"/>
    </source>
</evidence>
<protein>
    <submittedName>
        <fullName evidence="1">RNA recognition motif domain</fullName>
    </submittedName>
</protein>
<reference evidence="1" key="1">
    <citation type="submission" date="2020-09" db="EMBL/GenBank/DDBJ databases">
        <title>Genome-Enabled Discovery of Anthraquinone Biosynthesis in Senna tora.</title>
        <authorList>
            <person name="Kang S.-H."/>
            <person name="Pandey R.P."/>
            <person name="Lee C.-M."/>
            <person name="Sim J.-S."/>
            <person name="Jeong J.-T."/>
            <person name="Choi B.-S."/>
            <person name="Jung M."/>
            <person name="Ginzburg D."/>
            <person name="Zhao K."/>
            <person name="Won S.Y."/>
            <person name="Oh T.-J."/>
            <person name="Yu Y."/>
            <person name="Kim N.-H."/>
            <person name="Lee O.R."/>
            <person name="Lee T.-H."/>
            <person name="Bashyal P."/>
            <person name="Kim T.-S."/>
            <person name="Lee W.-H."/>
            <person name="Kawkins C."/>
            <person name="Kim C.-K."/>
            <person name="Kim J.S."/>
            <person name="Ahn B.O."/>
            <person name="Rhee S.Y."/>
            <person name="Sohng J.K."/>
        </authorList>
    </citation>
    <scope>NUCLEOTIDE SEQUENCE</scope>
    <source>
        <tissue evidence="1">Leaf</tissue>
    </source>
</reference>
<name>A0A834U0Q9_9FABA</name>
<comment type="caution">
    <text evidence="1">The sequence shown here is derived from an EMBL/GenBank/DDBJ whole genome shotgun (WGS) entry which is preliminary data.</text>
</comment>
<keyword evidence="2" id="KW-1185">Reference proteome</keyword>
<dbReference type="Proteomes" id="UP000634136">
    <property type="component" value="Unassembled WGS sequence"/>
</dbReference>
<organism evidence="1 2">
    <name type="scientific">Senna tora</name>
    <dbReference type="NCBI Taxonomy" id="362788"/>
    <lineage>
        <taxon>Eukaryota</taxon>
        <taxon>Viridiplantae</taxon>
        <taxon>Streptophyta</taxon>
        <taxon>Embryophyta</taxon>
        <taxon>Tracheophyta</taxon>
        <taxon>Spermatophyta</taxon>
        <taxon>Magnoliopsida</taxon>
        <taxon>eudicotyledons</taxon>
        <taxon>Gunneridae</taxon>
        <taxon>Pentapetalae</taxon>
        <taxon>rosids</taxon>
        <taxon>fabids</taxon>
        <taxon>Fabales</taxon>
        <taxon>Fabaceae</taxon>
        <taxon>Caesalpinioideae</taxon>
        <taxon>Cassia clade</taxon>
        <taxon>Senna</taxon>
    </lineage>
</organism>
<dbReference type="EMBL" id="JAAIUW010000005">
    <property type="protein sequence ID" value="KAF7829931.1"/>
    <property type="molecule type" value="Genomic_DNA"/>
</dbReference>
<dbReference type="AlphaFoldDB" id="A0A834U0Q9"/>
<accession>A0A834U0Q9</accession>
<gene>
    <name evidence="1" type="ORF">G2W53_012264</name>
</gene>
<proteinExistence type="predicted"/>
<sequence>MLADKNCSGIGMNIETRTTGGEVAVEVGKDMIVTSTVKGTGIIVAEVGAAVLVLTGIKTVGEEEMMRNGELEADHLIVHRRLDMAPVLIEAHLRTGGLLGIDSAMNKIVVSNHLLKRMFPHEIFLLILEVHLANLMLKIDGRAAFCGDILVAL</sequence>
<evidence type="ECO:0000313" key="1">
    <source>
        <dbReference type="EMBL" id="KAF7829931.1"/>
    </source>
</evidence>